<dbReference type="PANTHER" id="PTHR42852">
    <property type="entry name" value="THIOL:DISULFIDE INTERCHANGE PROTEIN DSBE"/>
    <property type="match status" value="1"/>
</dbReference>
<name>A0ABW5REN7_9BACL</name>
<dbReference type="InterPro" id="IPR017937">
    <property type="entry name" value="Thioredoxin_CS"/>
</dbReference>
<dbReference type="InterPro" id="IPR000866">
    <property type="entry name" value="AhpC/TSA"/>
</dbReference>
<dbReference type="RefSeq" id="WP_379930414.1">
    <property type="nucleotide sequence ID" value="NZ_JBHUMM010000043.1"/>
</dbReference>
<evidence type="ECO:0000256" key="1">
    <source>
        <dbReference type="ARBA" id="ARBA00004196"/>
    </source>
</evidence>
<dbReference type="InterPro" id="IPR013766">
    <property type="entry name" value="Thioredoxin_domain"/>
</dbReference>
<dbReference type="Proteomes" id="UP001597497">
    <property type="component" value="Unassembled WGS sequence"/>
</dbReference>
<reference evidence="8" key="1">
    <citation type="journal article" date="2019" name="Int. J. Syst. Evol. Microbiol.">
        <title>The Global Catalogue of Microorganisms (GCM) 10K type strain sequencing project: providing services to taxonomists for standard genome sequencing and annotation.</title>
        <authorList>
            <consortium name="The Broad Institute Genomics Platform"/>
            <consortium name="The Broad Institute Genome Sequencing Center for Infectious Disease"/>
            <person name="Wu L."/>
            <person name="Ma J."/>
        </authorList>
    </citation>
    <scope>NUCLEOTIDE SEQUENCE [LARGE SCALE GENOMIC DNA]</scope>
    <source>
        <strain evidence="8">KCTC 33676</strain>
    </source>
</reference>
<dbReference type="SUPFAM" id="SSF52833">
    <property type="entry name" value="Thioredoxin-like"/>
    <property type="match status" value="1"/>
</dbReference>
<keyword evidence="4" id="KW-1015">Disulfide bond</keyword>
<keyword evidence="2" id="KW-0201">Cytochrome c-type biogenesis</keyword>
<comment type="caution">
    <text evidence="7">The sequence shown here is derived from an EMBL/GenBank/DDBJ whole genome shotgun (WGS) entry which is preliminary data.</text>
</comment>
<evidence type="ECO:0000256" key="3">
    <source>
        <dbReference type="ARBA" id="ARBA00022968"/>
    </source>
</evidence>
<sequence length="177" mass="19858">MKNKKTMQIVILALFVIVGGYTITSGLFKESNPLPQEGKEVPAFELTDLEGNQVSLSMFEGQPVIINFWGTFCEPCVREMPLIEDYYQTYQEDGLVVLGVNLAEPKLRVQTFIEDMGVSFPILMDPGSKTRKDYGVSSFPTTFFVNEQGELASEVIGEMTESTMRIHLSKIMSQPLK</sequence>
<evidence type="ECO:0000313" key="8">
    <source>
        <dbReference type="Proteomes" id="UP001597497"/>
    </source>
</evidence>
<dbReference type="NCBIfam" id="NF002854">
    <property type="entry name" value="PRK03147.1"/>
    <property type="match status" value="1"/>
</dbReference>
<dbReference type="PROSITE" id="PS51352">
    <property type="entry name" value="THIOREDOXIN_2"/>
    <property type="match status" value="1"/>
</dbReference>
<dbReference type="InterPro" id="IPR050553">
    <property type="entry name" value="Thioredoxin_ResA/DsbE_sf"/>
</dbReference>
<dbReference type="InterPro" id="IPR036249">
    <property type="entry name" value="Thioredoxin-like_sf"/>
</dbReference>
<proteinExistence type="predicted"/>
<protein>
    <submittedName>
        <fullName evidence="7">Thiol-disulfide oxidoreductase ResA</fullName>
    </submittedName>
</protein>
<dbReference type="CDD" id="cd02966">
    <property type="entry name" value="TlpA_like_family"/>
    <property type="match status" value="1"/>
</dbReference>
<evidence type="ECO:0000259" key="6">
    <source>
        <dbReference type="PROSITE" id="PS51352"/>
    </source>
</evidence>
<feature type="domain" description="Thioredoxin" evidence="6">
    <location>
        <begin position="35"/>
        <end position="173"/>
    </location>
</feature>
<gene>
    <name evidence="7" type="primary">resA</name>
    <name evidence="7" type="ORF">ACFSUC_14895</name>
</gene>
<dbReference type="EMBL" id="JBHUMM010000043">
    <property type="protein sequence ID" value="MFD2672854.1"/>
    <property type="molecule type" value="Genomic_DNA"/>
</dbReference>
<dbReference type="Pfam" id="PF00578">
    <property type="entry name" value="AhpC-TSA"/>
    <property type="match status" value="1"/>
</dbReference>
<keyword evidence="3" id="KW-0812">Transmembrane</keyword>
<accession>A0ABW5REN7</accession>
<dbReference type="PANTHER" id="PTHR42852:SF6">
    <property type="entry name" value="THIOL:DISULFIDE INTERCHANGE PROTEIN DSBE"/>
    <property type="match status" value="1"/>
</dbReference>
<organism evidence="7 8">
    <name type="scientific">Marinicrinis sediminis</name>
    <dbReference type="NCBI Taxonomy" id="1652465"/>
    <lineage>
        <taxon>Bacteria</taxon>
        <taxon>Bacillati</taxon>
        <taxon>Bacillota</taxon>
        <taxon>Bacilli</taxon>
        <taxon>Bacillales</taxon>
        <taxon>Paenibacillaceae</taxon>
    </lineage>
</organism>
<evidence type="ECO:0000256" key="4">
    <source>
        <dbReference type="ARBA" id="ARBA00023157"/>
    </source>
</evidence>
<evidence type="ECO:0000256" key="5">
    <source>
        <dbReference type="ARBA" id="ARBA00023284"/>
    </source>
</evidence>
<evidence type="ECO:0000313" key="7">
    <source>
        <dbReference type="EMBL" id="MFD2672854.1"/>
    </source>
</evidence>
<dbReference type="PROSITE" id="PS00194">
    <property type="entry name" value="THIOREDOXIN_1"/>
    <property type="match status" value="1"/>
</dbReference>
<dbReference type="Gene3D" id="3.40.30.10">
    <property type="entry name" value="Glutaredoxin"/>
    <property type="match status" value="1"/>
</dbReference>
<evidence type="ECO:0000256" key="2">
    <source>
        <dbReference type="ARBA" id="ARBA00022748"/>
    </source>
</evidence>
<keyword evidence="8" id="KW-1185">Reference proteome</keyword>
<comment type="subcellular location">
    <subcellularLocation>
        <location evidence="1">Cell envelope</location>
    </subcellularLocation>
</comment>
<keyword evidence="5" id="KW-0676">Redox-active center</keyword>
<keyword evidence="3" id="KW-0735">Signal-anchor</keyword>